<evidence type="ECO:0000256" key="3">
    <source>
        <dbReference type="ARBA" id="ARBA00022598"/>
    </source>
</evidence>
<evidence type="ECO:0000256" key="7">
    <source>
        <dbReference type="ARBA" id="ARBA00048220"/>
    </source>
</evidence>
<proteinExistence type="inferred from homology"/>
<dbReference type="InterPro" id="IPR017945">
    <property type="entry name" value="DHBP_synth_RibB-like_a/b_dom"/>
</dbReference>
<evidence type="ECO:0000256" key="2">
    <source>
        <dbReference type="ARBA" id="ARBA00008097"/>
    </source>
</evidence>
<dbReference type="InterPro" id="IPR041440">
    <property type="entry name" value="HypF_C"/>
</dbReference>
<feature type="domain" description="YrdC-like" evidence="10">
    <location>
        <begin position="224"/>
        <end position="415"/>
    </location>
</feature>
<dbReference type="InterPro" id="IPR011125">
    <property type="entry name" value="Znf_HypF"/>
</dbReference>
<dbReference type="InterPro" id="IPR004421">
    <property type="entry name" value="Carbamoyltransferase_HypF"/>
</dbReference>
<evidence type="ECO:0000256" key="8">
    <source>
        <dbReference type="PROSITE-ProRule" id="PRU00520"/>
    </source>
</evidence>
<accession>A0ABU5SV85</accession>
<dbReference type="NCBIfam" id="TIGR00143">
    <property type="entry name" value="hypF"/>
    <property type="match status" value="1"/>
</dbReference>
<protein>
    <recommendedName>
        <fullName evidence="8">acylphosphatase</fullName>
        <ecNumber evidence="8">3.6.1.7</ecNumber>
    </recommendedName>
</protein>
<comment type="catalytic activity">
    <reaction evidence="8">
        <text>an acyl phosphate + H2O = a carboxylate + phosphate + H(+)</text>
        <dbReference type="Rhea" id="RHEA:14965"/>
        <dbReference type="ChEBI" id="CHEBI:15377"/>
        <dbReference type="ChEBI" id="CHEBI:15378"/>
        <dbReference type="ChEBI" id="CHEBI:29067"/>
        <dbReference type="ChEBI" id="CHEBI:43474"/>
        <dbReference type="ChEBI" id="CHEBI:59918"/>
        <dbReference type="EC" id="3.6.1.7"/>
    </reaction>
</comment>
<evidence type="ECO:0000256" key="1">
    <source>
        <dbReference type="ARBA" id="ARBA00004711"/>
    </source>
</evidence>
<evidence type="ECO:0000313" key="12">
    <source>
        <dbReference type="Proteomes" id="UP001302329"/>
    </source>
</evidence>
<keyword evidence="3 11" id="KW-0436">Ligase</keyword>
<evidence type="ECO:0000313" key="11">
    <source>
        <dbReference type="EMBL" id="MEA5442434.1"/>
    </source>
</evidence>
<sequence length="723" mass="74805">MSGPPGAGRARLQLACRGVVQGVGFRPLVHRLASDLALSGEVQNGPGLVRLQLEGERHALEAFLRRLPCQLPPGARLERLDPLWLPAPTRPSGAPPAGVRILDGGAERLGIDLVAAALVADRAPCGACLAELADPADRRFGYPFISCCDCGPRFSIATAEPWVRAHTTLAPFPLCPACRREFEDPADRRFHAETIACPECGPRLALWDGAGRPLAGPGGDGSTGALIRACCGRLAAGEILALQGVGGFQLLVDATNAAAVARLRRRKRRPAKPFALLVAEAGAMAPFCRLDAEERRALAEPAAPIVLLRRLLGGPEALPGVAPGSPSLGAMLPASPLHHLLAHAFGRPLVATSGNPSGEPLCTDPAEAVARLGGGAGEPITDVFLVHERAIARPLDDSVLQLIDGRPALLRRARGYAPEPLPLAPGGAPEGVVALGGDLKSAPALALDGRLWLAPHLGDLAEGRLLSRLADGLAAIERRWGGRLTRIACDAHPGYLSHQLAADQPWPRRTVQHHRAHGLAVLAEHGLPLPLLAVTWDGLGYAPGADGTSQLWGGELLLLGGPGAAPCERLVALRPFFLPGGERAMAEPRRAALGLLAAAGSWALAHPGARHSLNAFAAAERQLLLQAIASGCNSPLSTSVGRLFDAVASLLGLVQVQSFEGEGGLRLEGAAAAAPGELASWPLPLVPPEAVAGGVAAGGPSLGWLDWEPLLDALLAAIAASRA</sequence>
<gene>
    <name evidence="11" type="primary">hypF</name>
    <name evidence="11" type="ORF">VB739_07710</name>
</gene>
<dbReference type="SUPFAM" id="SSF55821">
    <property type="entry name" value="YrdC/RibB"/>
    <property type="match status" value="1"/>
</dbReference>
<dbReference type="PROSITE" id="PS51160">
    <property type="entry name" value="ACYLPHOSPHATASE_3"/>
    <property type="match status" value="1"/>
</dbReference>
<dbReference type="Pfam" id="PF22521">
    <property type="entry name" value="HypF_C_2"/>
    <property type="match status" value="1"/>
</dbReference>
<keyword evidence="12" id="KW-1185">Reference proteome</keyword>
<dbReference type="Proteomes" id="UP001302329">
    <property type="component" value="Unassembled WGS sequence"/>
</dbReference>
<dbReference type="InterPro" id="IPR001792">
    <property type="entry name" value="Acylphosphatase-like_dom"/>
</dbReference>
<feature type="domain" description="Acylphosphatase-like" evidence="9">
    <location>
        <begin position="11"/>
        <end position="103"/>
    </location>
</feature>
<keyword evidence="6" id="KW-0862">Zinc</keyword>
<evidence type="ECO:0000256" key="4">
    <source>
        <dbReference type="ARBA" id="ARBA00022723"/>
    </source>
</evidence>
<dbReference type="GO" id="GO:0016874">
    <property type="term" value="F:ligase activity"/>
    <property type="evidence" value="ECO:0007669"/>
    <property type="project" value="UniProtKB-KW"/>
</dbReference>
<keyword evidence="8" id="KW-0378">Hydrolase</keyword>
<dbReference type="Gene3D" id="1.10.357.160">
    <property type="match status" value="1"/>
</dbReference>
<comment type="pathway">
    <text evidence="1">Protein modification; [NiFe] hydrogenase maturation.</text>
</comment>
<dbReference type="Pfam" id="PF01300">
    <property type="entry name" value="Sua5_yciO_yrdC"/>
    <property type="match status" value="1"/>
</dbReference>
<feature type="non-terminal residue" evidence="11">
    <location>
        <position position="723"/>
    </location>
</feature>
<dbReference type="PANTHER" id="PTHR42959:SF1">
    <property type="entry name" value="CARBAMOYLTRANSFERASE HYPF"/>
    <property type="match status" value="1"/>
</dbReference>
<dbReference type="InterPro" id="IPR055128">
    <property type="entry name" value="HypF_C_2"/>
</dbReference>
<dbReference type="PANTHER" id="PTHR42959">
    <property type="entry name" value="CARBAMOYLTRANSFERASE"/>
    <property type="match status" value="1"/>
</dbReference>
<feature type="active site" evidence="8">
    <location>
        <position position="26"/>
    </location>
</feature>
<dbReference type="EMBL" id="JAYGHY010000019">
    <property type="protein sequence ID" value="MEA5442434.1"/>
    <property type="molecule type" value="Genomic_DNA"/>
</dbReference>
<dbReference type="Gene3D" id="3.30.110.120">
    <property type="match status" value="1"/>
</dbReference>
<dbReference type="Pfam" id="PF00708">
    <property type="entry name" value="Acylphosphatase"/>
    <property type="match status" value="1"/>
</dbReference>
<dbReference type="Pfam" id="PF07503">
    <property type="entry name" value="zf-HYPF"/>
    <property type="match status" value="2"/>
</dbReference>
<comment type="similarity">
    <text evidence="2">Belongs to the carbamoyltransferase HypF family.</text>
</comment>
<name>A0ABU5SV85_9CYAN</name>
<reference evidence="11 12" key="1">
    <citation type="submission" date="2023-12" db="EMBL/GenBank/DDBJ databases">
        <title>Baltic Sea Cyanobacteria.</title>
        <authorList>
            <person name="Delbaje E."/>
            <person name="Fewer D.P."/>
            <person name="Shishido T.K."/>
        </authorList>
    </citation>
    <scope>NUCLEOTIDE SEQUENCE [LARGE SCALE GENOMIC DNA]</scope>
    <source>
        <strain evidence="11 12">UHCC 0281</strain>
    </source>
</reference>
<comment type="caution">
    <text evidence="11">The sequence shown here is derived from an EMBL/GenBank/DDBJ whole genome shotgun (WGS) entry which is preliminary data.</text>
</comment>
<dbReference type="SUPFAM" id="SSF54975">
    <property type="entry name" value="Acylphosphatase/BLUF domain-like"/>
    <property type="match status" value="1"/>
</dbReference>
<feature type="active site" evidence="8">
    <location>
        <position position="44"/>
    </location>
</feature>
<comment type="catalytic activity">
    <reaction evidence="7">
        <text>C-terminal L-cysteinyl-[HypE protein] + carbamoyl phosphate + ATP + H2O = C-terminal S-carboxamide-L-cysteinyl-[HypE protein] + AMP + phosphate + diphosphate + H(+)</text>
        <dbReference type="Rhea" id="RHEA:55636"/>
        <dbReference type="Rhea" id="RHEA-COMP:14247"/>
        <dbReference type="Rhea" id="RHEA-COMP:14392"/>
        <dbReference type="ChEBI" id="CHEBI:15377"/>
        <dbReference type="ChEBI" id="CHEBI:15378"/>
        <dbReference type="ChEBI" id="CHEBI:30616"/>
        <dbReference type="ChEBI" id="CHEBI:33019"/>
        <dbReference type="ChEBI" id="CHEBI:43474"/>
        <dbReference type="ChEBI" id="CHEBI:58228"/>
        <dbReference type="ChEBI" id="CHEBI:76913"/>
        <dbReference type="ChEBI" id="CHEBI:139126"/>
        <dbReference type="ChEBI" id="CHEBI:456215"/>
    </reaction>
</comment>
<dbReference type="InterPro" id="IPR051060">
    <property type="entry name" value="Carbamoyltrans_HypF-like"/>
</dbReference>
<keyword evidence="5" id="KW-0863">Zinc-finger</keyword>
<keyword evidence="4" id="KW-0479">Metal-binding</keyword>
<organism evidence="11 12">
    <name type="scientific">Cyanobium gracile UHCC 0281</name>
    <dbReference type="NCBI Taxonomy" id="3110309"/>
    <lineage>
        <taxon>Bacteria</taxon>
        <taxon>Bacillati</taxon>
        <taxon>Cyanobacteriota</taxon>
        <taxon>Cyanophyceae</taxon>
        <taxon>Synechococcales</taxon>
        <taxon>Prochlorococcaceae</taxon>
        <taxon>Cyanobium</taxon>
    </lineage>
</organism>
<dbReference type="EC" id="3.6.1.7" evidence="8"/>
<dbReference type="InterPro" id="IPR036046">
    <property type="entry name" value="Acylphosphatase-like_dom_sf"/>
</dbReference>
<dbReference type="Gene3D" id="3.90.870.50">
    <property type="match status" value="1"/>
</dbReference>
<dbReference type="PROSITE" id="PS51163">
    <property type="entry name" value="YRDC"/>
    <property type="match status" value="1"/>
</dbReference>
<dbReference type="Pfam" id="PF17788">
    <property type="entry name" value="HypF_C"/>
    <property type="match status" value="1"/>
</dbReference>
<dbReference type="Gene3D" id="3.30.420.360">
    <property type="match status" value="1"/>
</dbReference>
<dbReference type="InterPro" id="IPR006070">
    <property type="entry name" value="Sua5-like_dom"/>
</dbReference>
<evidence type="ECO:0000256" key="5">
    <source>
        <dbReference type="ARBA" id="ARBA00022771"/>
    </source>
</evidence>
<dbReference type="RefSeq" id="WP_323356507.1">
    <property type="nucleotide sequence ID" value="NZ_JAYGHY010000019.1"/>
</dbReference>
<evidence type="ECO:0000259" key="9">
    <source>
        <dbReference type="PROSITE" id="PS51160"/>
    </source>
</evidence>
<evidence type="ECO:0000256" key="6">
    <source>
        <dbReference type="ARBA" id="ARBA00022833"/>
    </source>
</evidence>
<evidence type="ECO:0000259" key="10">
    <source>
        <dbReference type="PROSITE" id="PS51163"/>
    </source>
</evidence>